<feature type="transmembrane region" description="Helical" evidence="5">
    <location>
        <begin position="54"/>
        <end position="75"/>
    </location>
</feature>
<dbReference type="PANTHER" id="PTHR23112:SF47">
    <property type="entry name" value="G-PROTEIN COUPLED RECEPTOR 157"/>
    <property type="match status" value="1"/>
</dbReference>
<evidence type="ECO:0000256" key="3">
    <source>
        <dbReference type="ARBA" id="ARBA00022989"/>
    </source>
</evidence>
<dbReference type="Pfam" id="PF05462">
    <property type="entry name" value="Dicty_CAR"/>
    <property type="match status" value="1"/>
</dbReference>
<gene>
    <name evidence="6" type="ORF">K7432_004595</name>
</gene>
<organism evidence="6 7">
    <name type="scientific">Basidiobolus ranarum</name>
    <dbReference type="NCBI Taxonomy" id="34480"/>
    <lineage>
        <taxon>Eukaryota</taxon>
        <taxon>Fungi</taxon>
        <taxon>Fungi incertae sedis</taxon>
        <taxon>Zoopagomycota</taxon>
        <taxon>Entomophthoromycotina</taxon>
        <taxon>Basidiobolomycetes</taxon>
        <taxon>Basidiobolales</taxon>
        <taxon>Basidiobolaceae</taxon>
        <taxon>Basidiobolus</taxon>
    </lineage>
</organism>
<evidence type="ECO:0000313" key="6">
    <source>
        <dbReference type="EMBL" id="KAK9766375.1"/>
    </source>
</evidence>
<evidence type="ECO:0000313" key="7">
    <source>
        <dbReference type="Proteomes" id="UP001479436"/>
    </source>
</evidence>
<comment type="caution">
    <text evidence="6">The sequence shown here is derived from an EMBL/GenBank/DDBJ whole genome shotgun (WGS) entry which is preliminary data.</text>
</comment>
<feature type="transmembrane region" description="Helical" evidence="5">
    <location>
        <begin position="172"/>
        <end position="191"/>
    </location>
</feature>
<dbReference type="SUPFAM" id="SSF81321">
    <property type="entry name" value="Family A G protein-coupled receptor-like"/>
    <property type="match status" value="1"/>
</dbReference>
<feature type="transmembrane region" description="Helical" evidence="5">
    <location>
        <begin position="257"/>
        <end position="280"/>
    </location>
</feature>
<comment type="subcellular location">
    <subcellularLocation>
        <location evidence="1">Membrane</location>
        <topology evidence="1">Multi-pass membrane protein</topology>
    </subcellularLocation>
</comment>
<accession>A0ABR2WY46</accession>
<feature type="transmembrane region" description="Helical" evidence="5">
    <location>
        <begin position="220"/>
        <end position="237"/>
    </location>
</feature>
<evidence type="ECO:0000256" key="4">
    <source>
        <dbReference type="ARBA" id="ARBA00023136"/>
    </source>
</evidence>
<evidence type="ECO:0008006" key="8">
    <source>
        <dbReference type="Google" id="ProtNLM"/>
    </source>
</evidence>
<keyword evidence="4 5" id="KW-0472">Membrane</keyword>
<sequence length="395" mass="44484">MSVAEEVLFQNNIYDFVFYLLHAGSVVSAALVTLTFLGLSWFKGELTESISFRLSIWIAVVDIFYSLFNILNHAFTNPGFLCTSSAWGISFTSLFFVFLSVSLAFNLQATVVHNKPEKPKWEKIYIFTSLALALVLSLAPLPFDVFGYDSNNNICWFISTHQHRAVWETLTFLSWSILGVVYSVVVVAMITERFIRQVRCISALENLSDSHSINIDRSKIINLAALFITFYALVPAITQTFNLLAEFMVLDGLKVSFPLLMAAVISSSIQGIVNSIVFALDPTLRLAVSELREDLLRVYFSSKLDIPPEMEHSPSMRQRILNFTVENFLLRSSTYVNDVEATWSVIEGIQVPEKVKIPMTMLSQKGDEFDNIEIHTLEISTIATLSMVPSPLLKK</sequence>
<dbReference type="PANTHER" id="PTHR23112">
    <property type="entry name" value="G PROTEIN-COUPLED RECEPTOR 157-RELATED"/>
    <property type="match status" value="1"/>
</dbReference>
<feature type="transmembrane region" description="Helical" evidence="5">
    <location>
        <begin position="16"/>
        <end position="42"/>
    </location>
</feature>
<reference evidence="6 7" key="1">
    <citation type="submission" date="2023-04" db="EMBL/GenBank/DDBJ databases">
        <title>Genome of Basidiobolus ranarum AG-B5.</title>
        <authorList>
            <person name="Stajich J.E."/>
            <person name="Carter-House D."/>
            <person name="Gryganskyi A."/>
        </authorList>
    </citation>
    <scope>NUCLEOTIDE SEQUENCE [LARGE SCALE GENOMIC DNA]</scope>
    <source>
        <strain evidence="6 7">AG-B5</strain>
    </source>
</reference>
<feature type="transmembrane region" description="Helical" evidence="5">
    <location>
        <begin position="87"/>
        <end position="112"/>
    </location>
</feature>
<evidence type="ECO:0000256" key="1">
    <source>
        <dbReference type="ARBA" id="ARBA00004141"/>
    </source>
</evidence>
<name>A0ABR2WY46_9FUNG</name>
<feature type="transmembrane region" description="Helical" evidence="5">
    <location>
        <begin position="124"/>
        <end position="143"/>
    </location>
</feature>
<protein>
    <recommendedName>
        <fullName evidence="8">G-protein coupled receptors family 2 profile 2 domain-containing protein</fullName>
    </recommendedName>
</protein>
<keyword evidence="2 5" id="KW-0812">Transmembrane</keyword>
<dbReference type="EMBL" id="JASJQH010000161">
    <property type="protein sequence ID" value="KAK9766375.1"/>
    <property type="molecule type" value="Genomic_DNA"/>
</dbReference>
<proteinExistence type="predicted"/>
<evidence type="ECO:0000256" key="5">
    <source>
        <dbReference type="SAM" id="Phobius"/>
    </source>
</evidence>
<keyword evidence="7" id="KW-1185">Reference proteome</keyword>
<dbReference type="Proteomes" id="UP001479436">
    <property type="component" value="Unassembled WGS sequence"/>
</dbReference>
<evidence type="ECO:0000256" key="2">
    <source>
        <dbReference type="ARBA" id="ARBA00022692"/>
    </source>
</evidence>
<keyword evidence="3 5" id="KW-1133">Transmembrane helix</keyword>